<name>A0A4Z2F8R2_9TELE</name>
<evidence type="ECO:0000313" key="3">
    <source>
        <dbReference type="Proteomes" id="UP000314294"/>
    </source>
</evidence>
<evidence type="ECO:0000313" key="2">
    <source>
        <dbReference type="EMBL" id="TNN37211.1"/>
    </source>
</evidence>
<reference evidence="2 3" key="1">
    <citation type="submission" date="2019-03" db="EMBL/GenBank/DDBJ databases">
        <title>First draft genome of Liparis tanakae, snailfish: a comprehensive survey of snailfish specific genes.</title>
        <authorList>
            <person name="Kim W."/>
            <person name="Song I."/>
            <person name="Jeong J.-H."/>
            <person name="Kim D."/>
            <person name="Kim S."/>
            <person name="Ryu S."/>
            <person name="Song J.Y."/>
            <person name="Lee S.K."/>
        </authorList>
    </citation>
    <scope>NUCLEOTIDE SEQUENCE [LARGE SCALE GENOMIC DNA]</scope>
    <source>
        <tissue evidence="2">Muscle</tissue>
    </source>
</reference>
<evidence type="ECO:0000256" key="1">
    <source>
        <dbReference type="SAM" id="MobiDB-lite"/>
    </source>
</evidence>
<gene>
    <name evidence="2" type="ORF">EYF80_052620</name>
</gene>
<feature type="region of interest" description="Disordered" evidence="1">
    <location>
        <begin position="74"/>
        <end position="96"/>
    </location>
</feature>
<accession>A0A4Z2F8R2</accession>
<keyword evidence="3" id="KW-1185">Reference proteome</keyword>
<dbReference type="EMBL" id="SRLO01001518">
    <property type="protein sequence ID" value="TNN37211.1"/>
    <property type="molecule type" value="Genomic_DNA"/>
</dbReference>
<dbReference type="AlphaFoldDB" id="A0A4Z2F8R2"/>
<comment type="caution">
    <text evidence="2">The sequence shown here is derived from an EMBL/GenBank/DDBJ whole genome shotgun (WGS) entry which is preliminary data.</text>
</comment>
<proteinExistence type="predicted"/>
<dbReference type="Proteomes" id="UP000314294">
    <property type="component" value="Unassembled WGS sequence"/>
</dbReference>
<organism evidence="2 3">
    <name type="scientific">Liparis tanakae</name>
    <name type="common">Tanaka's snailfish</name>
    <dbReference type="NCBI Taxonomy" id="230148"/>
    <lineage>
        <taxon>Eukaryota</taxon>
        <taxon>Metazoa</taxon>
        <taxon>Chordata</taxon>
        <taxon>Craniata</taxon>
        <taxon>Vertebrata</taxon>
        <taxon>Euteleostomi</taxon>
        <taxon>Actinopterygii</taxon>
        <taxon>Neopterygii</taxon>
        <taxon>Teleostei</taxon>
        <taxon>Neoteleostei</taxon>
        <taxon>Acanthomorphata</taxon>
        <taxon>Eupercaria</taxon>
        <taxon>Perciformes</taxon>
        <taxon>Cottioidei</taxon>
        <taxon>Cottales</taxon>
        <taxon>Liparidae</taxon>
        <taxon>Liparis</taxon>
    </lineage>
</organism>
<sequence length="96" mass="10712">MTGPVPPWTVTLKGDERSSRLHFSSSNWAAVIREDSPTRPPPLSLLCTSPLDPWFFDFSAIRKTRTFPPLPLSLWTGPGGEGRPGVQRSHSVSWIR</sequence>
<protein>
    <submittedName>
        <fullName evidence="2">Uncharacterized protein</fullName>
    </submittedName>
</protein>